<dbReference type="RefSeq" id="WP_153685471.1">
    <property type="nucleotide sequence ID" value="NZ_WJIF01000009.1"/>
</dbReference>
<keyword evidence="1" id="KW-1133">Transmembrane helix</keyword>
<gene>
    <name evidence="2" type="ORF">GE115_14365</name>
</gene>
<keyword evidence="1" id="KW-0812">Transmembrane</keyword>
<accession>A0A6I2F8T4</accession>
<keyword evidence="1" id="KW-0472">Membrane</keyword>
<feature type="transmembrane region" description="Helical" evidence="1">
    <location>
        <begin position="12"/>
        <end position="34"/>
    </location>
</feature>
<feature type="transmembrane region" description="Helical" evidence="1">
    <location>
        <begin position="46"/>
        <end position="67"/>
    </location>
</feature>
<reference evidence="2 3" key="1">
    <citation type="submission" date="2019-10" db="EMBL/GenBank/DDBJ databases">
        <authorList>
            <person name="Nie G."/>
            <person name="Ming H."/>
            <person name="Yi B."/>
        </authorList>
    </citation>
    <scope>NUCLEOTIDE SEQUENCE [LARGE SCALE GENOMIC DNA]</scope>
    <source>
        <strain evidence="2 3">CFH 90414</strain>
    </source>
</reference>
<protein>
    <submittedName>
        <fullName evidence="2">Uncharacterized protein</fullName>
    </submittedName>
</protein>
<organism evidence="2 3">
    <name type="scientific">Agromyces agglutinans</name>
    <dbReference type="NCBI Taxonomy" id="2662258"/>
    <lineage>
        <taxon>Bacteria</taxon>
        <taxon>Bacillati</taxon>
        <taxon>Actinomycetota</taxon>
        <taxon>Actinomycetes</taxon>
        <taxon>Micrococcales</taxon>
        <taxon>Microbacteriaceae</taxon>
        <taxon>Agromyces</taxon>
    </lineage>
</organism>
<evidence type="ECO:0000313" key="3">
    <source>
        <dbReference type="Proteomes" id="UP000431080"/>
    </source>
</evidence>
<keyword evidence="3" id="KW-1185">Reference proteome</keyword>
<dbReference type="EMBL" id="WJIF01000009">
    <property type="protein sequence ID" value="MRG61039.1"/>
    <property type="molecule type" value="Genomic_DNA"/>
</dbReference>
<sequence length="100" mass="9375">MGETATGGRVAIGASWAVALIGSVAVIAGAAAGAQWATDDSALGRFGALGVVFAAAVLTALVAQLATRRPAGFVARASWSVGGAAAVAVAAALVLAVVGG</sequence>
<name>A0A6I2F8T4_9MICO</name>
<dbReference type="AlphaFoldDB" id="A0A6I2F8T4"/>
<dbReference type="Proteomes" id="UP000431080">
    <property type="component" value="Unassembled WGS sequence"/>
</dbReference>
<proteinExistence type="predicted"/>
<feature type="transmembrane region" description="Helical" evidence="1">
    <location>
        <begin position="79"/>
        <end position="98"/>
    </location>
</feature>
<comment type="caution">
    <text evidence="2">The sequence shown here is derived from an EMBL/GenBank/DDBJ whole genome shotgun (WGS) entry which is preliminary data.</text>
</comment>
<evidence type="ECO:0000313" key="2">
    <source>
        <dbReference type="EMBL" id="MRG61039.1"/>
    </source>
</evidence>
<evidence type="ECO:0000256" key="1">
    <source>
        <dbReference type="SAM" id="Phobius"/>
    </source>
</evidence>